<dbReference type="Gramene" id="EFJ19978">
    <property type="protein sequence ID" value="EFJ19978"/>
    <property type="gene ID" value="SELMODRAFT_418649"/>
</dbReference>
<dbReference type="PROSITE" id="PS51375">
    <property type="entry name" value="PPR"/>
    <property type="match status" value="1"/>
</dbReference>
<dbReference type="EMBL" id="GL377604">
    <property type="protein sequence ID" value="EFJ19978.1"/>
    <property type="molecule type" value="Genomic_DNA"/>
</dbReference>
<accession>D8S6Q1</accession>
<dbReference type="Pfam" id="PF13041">
    <property type="entry name" value="PPR_2"/>
    <property type="match status" value="1"/>
</dbReference>
<keyword evidence="1" id="KW-0677">Repeat</keyword>
<evidence type="ECO:0000256" key="2">
    <source>
        <dbReference type="PROSITE-ProRule" id="PRU00708"/>
    </source>
</evidence>
<sequence length="111" mass="12676">MEPAPNMITYNTVINGLWSVSTYNCIIANLCWSHEIEKAMDVFLYMRKKKCKADEEPGGRCPERQGCVLEEARTVSRTVILKAYVQNGDVNMVSHQMPRRDIVKGLECVHD</sequence>
<evidence type="ECO:0008006" key="5">
    <source>
        <dbReference type="Google" id="ProtNLM"/>
    </source>
</evidence>
<name>D8S6Q1_SELML</name>
<dbReference type="HOGENOM" id="CLU_2162776_0_0_1"/>
<proteinExistence type="predicted"/>
<gene>
    <name evidence="3" type="ORF">SELMODRAFT_418649</name>
</gene>
<feature type="repeat" description="PPR" evidence="2">
    <location>
        <begin position="19"/>
        <end position="53"/>
    </location>
</feature>
<dbReference type="InterPro" id="IPR011990">
    <property type="entry name" value="TPR-like_helical_dom_sf"/>
</dbReference>
<evidence type="ECO:0000256" key="1">
    <source>
        <dbReference type="ARBA" id="ARBA00022737"/>
    </source>
</evidence>
<reference evidence="3 4" key="1">
    <citation type="journal article" date="2011" name="Science">
        <title>The Selaginella genome identifies genetic changes associated with the evolution of vascular plants.</title>
        <authorList>
            <person name="Banks J.A."/>
            <person name="Nishiyama T."/>
            <person name="Hasebe M."/>
            <person name="Bowman J.L."/>
            <person name="Gribskov M."/>
            <person name="dePamphilis C."/>
            <person name="Albert V.A."/>
            <person name="Aono N."/>
            <person name="Aoyama T."/>
            <person name="Ambrose B.A."/>
            <person name="Ashton N.W."/>
            <person name="Axtell M.J."/>
            <person name="Barker E."/>
            <person name="Barker M.S."/>
            <person name="Bennetzen J.L."/>
            <person name="Bonawitz N.D."/>
            <person name="Chapple C."/>
            <person name="Cheng C."/>
            <person name="Correa L.G."/>
            <person name="Dacre M."/>
            <person name="DeBarry J."/>
            <person name="Dreyer I."/>
            <person name="Elias M."/>
            <person name="Engstrom E.M."/>
            <person name="Estelle M."/>
            <person name="Feng L."/>
            <person name="Finet C."/>
            <person name="Floyd S.K."/>
            <person name="Frommer W.B."/>
            <person name="Fujita T."/>
            <person name="Gramzow L."/>
            <person name="Gutensohn M."/>
            <person name="Harholt J."/>
            <person name="Hattori M."/>
            <person name="Heyl A."/>
            <person name="Hirai T."/>
            <person name="Hiwatashi Y."/>
            <person name="Ishikawa M."/>
            <person name="Iwata M."/>
            <person name="Karol K.G."/>
            <person name="Koehler B."/>
            <person name="Kolukisaoglu U."/>
            <person name="Kubo M."/>
            <person name="Kurata T."/>
            <person name="Lalonde S."/>
            <person name="Li K."/>
            <person name="Li Y."/>
            <person name="Litt A."/>
            <person name="Lyons E."/>
            <person name="Manning G."/>
            <person name="Maruyama T."/>
            <person name="Michael T.P."/>
            <person name="Mikami K."/>
            <person name="Miyazaki S."/>
            <person name="Morinaga S."/>
            <person name="Murata T."/>
            <person name="Mueller-Roeber B."/>
            <person name="Nelson D.R."/>
            <person name="Obara M."/>
            <person name="Oguri Y."/>
            <person name="Olmstead R.G."/>
            <person name="Onodera N."/>
            <person name="Petersen B.L."/>
            <person name="Pils B."/>
            <person name="Prigge M."/>
            <person name="Rensing S.A."/>
            <person name="Riano-Pachon D.M."/>
            <person name="Roberts A.W."/>
            <person name="Sato Y."/>
            <person name="Scheller H.V."/>
            <person name="Schulz B."/>
            <person name="Schulz C."/>
            <person name="Shakirov E.V."/>
            <person name="Shibagaki N."/>
            <person name="Shinohara N."/>
            <person name="Shippen D.E."/>
            <person name="Soerensen I."/>
            <person name="Sotooka R."/>
            <person name="Sugimoto N."/>
            <person name="Sugita M."/>
            <person name="Sumikawa N."/>
            <person name="Tanurdzic M."/>
            <person name="Theissen G."/>
            <person name="Ulvskov P."/>
            <person name="Wakazuki S."/>
            <person name="Weng J.K."/>
            <person name="Willats W.W."/>
            <person name="Wipf D."/>
            <person name="Wolf P.G."/>
            <person name="Yang L."/>
            <person name="Zimmer A.D."/>
            <person name="Zhu Q."/>
            <person name="Mitros T."/>
            <person name="Hellsten U."/>
            <person name="Loque D."/>
            <person name="Otillar R."/>
            <person name="Salamov A."/>
            <person name="Schmutz J."/>
            <person name="Shapiro H."/>
            <person name="Lindquist E."/>
            <person name="Lucas S."/>
            <person name="Rokhsar D."/>
            <person name="Grigoriev I.V."/>
        </authorList>
    </citation>
    <scope>NUCLEOTIDE SEQUENCE [LARGE SCALE GENOMIC DNA]</scope>
</reference>
<keyword evidence="4" id="KW-1185">Reference proteome</keyword>
<dbReference type="Proteomes" id="UP000001514">
    <property type="component" value="Unassembled WGS sequence"/>
</dbReference>
<dbReference type="InParanoid" id="D8S6Q1"/>
<organism evidence="4">
    <name type="scientific">Selaginella moellendorffii</name>
    <name type="common">Spikemoss</name>
    <dbReference type="NCBI Taxonomy" id="88036"/>
    <lineage>
        <taxon>Eukaryota</taxon>
        <taxon>Viridiplantae</taxon>
        <taxon>Streptophyta</taxon>
        <taxon>Embryophyta</taxon>
        <taxon>Tracheophyta</taxon>
        <taxon>Lycopodiopsida</taxon>
        <taxon>Selaginellales</taxon>
        <taxon>Selaginellaceae</taxon>
        <taxon>Selaginella</taxon>
    </lineage>
</organism>
<evidence type="ECO:0000313" key="4">
    <source>
        <dbReference type="Proteomes" id="UP000001514"/>
    </source>
</evidence>
<dbReference type="AlphaFoldDB" id="D8S6Q1"/>
<evidence type="ECO:0000313" key="3">
    <source>
        <dbReference type="EMBL" id="EFJ19978.1"/>
    </source>
</evidence>
<dbReference type="Gene3D" id="1.25.40.10">
    <property type="entry name" value="Tetratricopeptide repeat domain"/>
    <property type="match status" value="1"/>
</dbReference>
<dbReference type="NCBIfam" id="TIGR00756">
    <property type="entry name" value="PPR"/>
    <property type="match status" value="1"/>
</dbReference>
<dbReference type="KEGG" id="smo:SELMODRAFT_418649"/>
<protein>
    <recommendedName>
        <fullName evidence="5">Pentatricopeptide repeat-containing protein</fullName>
    </recommendedName>
</protein>
<dbReference type="InterPro" id="IPR002885">
    <property type="entry name" value="PPR_rpt"/>
</dbReference>